<dbReference type="Pfam" id="PF09346">
    <property type="entry name" value="SMI1_KNR4"/>
    <property type="match status" value="1"/>
</dbReference>
<dbReference type="SUPFAM" id="SSF160631">
    <property type="entry name" value="SMI1/KNR4-like"/>
    <property type="match status" value="1"/>
</dbReference>
<name>A0A517VHW9_9PLAN</name>
<accession>A0A517VHW9</accession>
<dbReference type="Proteomes" id="UP000316855">
    <property type="component" value="Chromosome"/>
</dbReference>
<dbReference type="RefSeq" id="WP_145230419.1">
    <property type="nucleotide sequence ID" value="NZ_CP036343.1"/>
</dbReference>
<keyword evidence="3" id="KW-1185">Reference proteome</keyword>
<sequence>MTTEKLNLPDNYLLWLDSLEAEAYAEFEEREWEIASREELQELLEIDDFEVAYIDQANLYVKLIQDITGDSHTMDDEGNRIPFSLIGTWLTIGYDNEDLLCVDPADNFAVWGFYPNEGGDVEKLANNLDEFLEGLELLE</sequence>
<organism evidence="2 3">
    <name type="scientific">Gimesia algae</name>
    <dbReference type="NCBI Taxonomy" id="2527971"/>
    <lineage>
        <taxon>Bacteria</taxon>
        <taxon>Pseudomonadati</taxon>
        <taxon>Planctomycetota</taxon>
        <taxon>Planctomycetia</taxon>
        <taxon>Planctomycetales</taxon>
        <taxon>Planctomycetaceae</taxon>
        <taxon>Gimesia</taxon>
    </lineage>
</organism>
<dbReference type="KEGG" id="gax:Pan161_42790"/>
<dbReference type="InterPro" id="IPR018958">
    <property type="entry name" value="Knr4/Smi1-like_dom"/>
</dbReference>
<reference evidence="2 3" key="1">
    <citation type="submission" date="2019-02" db="EMBL/GenBank/DDBJ databases">
        <title>Deep-cultivation of Planctomycetes and their phenomic and genomic characterization uncovers novel biology.</title>
        <authorList>
            <person name="Wiegand S."/>
            <person name="Jogler M."/>
            <person name="Boedeker C."/>
            <person name="Pinto D."/>
            <person name="Vollmers J."/>
            <person name="Rivas-Marin E."/>
            <person name="Kohn T."/>
            <person name="Peeters S.H."/>
            <person name="Heuer A."/>
            <person name="Rast P."/>
            <person name="Oberbeckmann S."/>
            <person name="Bunk B."/>
            <person name="Jeske O."/>
            <person name="Meyerdierks A."/>
            <person name="Storesund J.E."/>
            <person name="Kallscheuer N."/>
            <person name="Luecker S."/>
            <person name="Lage O.M."/>
            <person name="Pohl T."/>
            <person name="Merkel B.J."/>
            <person name="Hornburger P."/>
            <person name="Mueller R.-W."/>
            <person name="Bruemmer F."/>
            <person name="Labrenz M."/>
            <person name="Spormann A.M."/>
            <person name="Op den Camp H."/>
            <person name="Overmann J."/>
            <person name="Amann R."/>
            <person name="Jetten M.S.M."/>
            <person name="Mascher T."/>
            <person name="Medema M.H."/>
            <person name="Devos D.P."/>
            <person name="Kaster A.-K."/>
            <person name="Ovreas L."/>
            <person name="Rohde M."/>
            <person name="Galperin M.Y."/>
            <person name="Jogler C."/>
        </authorList>
    </citation>
    <scope>NUCLEOTIDE SEQUENCE [LARGE SCALE GENOMIC DNA]</scope>
    <source>
        <strain evidence="2 3">Pan161</strain>
    </source>
</reference>
<feature type="domain" description="Knr4/Smi1-like" evidence="1">
    <location>
        <begin position="7"/>
        <end position="133"/>
    </location>
</feature>
<dbReference type="OrthoDB" id="287486at2"/>
<dbReference type="AlphaFoldDB" id="A0A517VHW9"/>
<gene>
    <name evidence="2" type="ORF">Pan161_42790</name>
</gene>
<dbReference type="EMBL" id="CP036343">
    <property type="protein sequence ID" value="QDT92611.1"/>
    <property type="molecule type" value="Genomic_DNA"/>
</dbReference>
<dbReference type="InterPro" id="IPR037883">
    <property type="entry name" value="Knr4/Smi1-like_sf"/>
</dbReference>
<evidence type="ECO:0000259" key="1">
    <source>
        <dbReference type="Pfam" id="PF09346"/>
    </source>
</evidence>
<evidence type="ECO:0000313" key="3">
    <source>
        <dbReference type="Proteomes" id="UP000316855"/>
    </source>
</evidence>
<proteinExistence type="predicted"/>
<protein>
    <recommendedName>
        <fullName evidence="1">Knr4/Smi1-like domain-containing protein</fullName>
    </recommendedName>
</protein>
<evidence type="ECO:0000313" key="2">
    <source>
        <dbReference type="EMBL" id="QDT92611.1"/>
    </source>
</evidence>